<dbReference type="InterPro" id="IPR029044">
    <property type="entry name" value="Nucleotide-diphossugar_trans"/>
</dbReference>
<dbReference type="PANTHER" id="PTHR43584">
    <property type="entry name" value="NUCLEOTIDYL TRANSFERASE"/>
    <property type="match status" value="1"/>
</dbReference>
<keyword evidence="5" id="KW-1185">Reference proteome</keyword>
<evidence type="ECO:0000313" key="5">
    <source>
        <dbReference type="Proteomes" id="UP000681290"/>
    </source>
</evidence>
<name>A0ABQ4MK33_9BACL</name>
<organism evidence="4 5">
    <name type="scientific">Paenibacillus woosongensis</name>
    <dbReference type="NCBI Taxonomy" id="307580"/>
    <lineage>
        <taxon>Bacteria</taxon>
        <taxon>Bacillati</taxon>
        <taxon>Bacillota</taxon>
        <taxon>Bacilli</taxon>
        <taxon>Bacillales</taxon>
        <taxon>Paenibacillaceae</taxon>
        <taxon>Paenibacillus</taxon>
    </lineage>
</organism>
<dbReference type="RefSeq" id="WP_213588397.1">
    <property type="nucleotide sequence ID" value="NZ_BOSM01000001.1"/>
</dbReference>
<comment type="caution">
    <text evidence="4">The sequence shown here is derived from an EMBL/GenBank/DDBJ whole genome shotgun (WGS) entry which is preliminary data.</text>
</comment>
<protein>
    <recommendedName>
        <fullName evidence="3">Nucleotidyl transferase domain-containing protein</fullName>
    </recommendedName>
</protein>
<dbReference type="InterPro" id="IPR005835">
    <property type="entry name" value="NTP_transferase_dom"/>
</dbReference>
<dbReference type="PANTHER" id="PTHR43584:SF5">
    <property type="entry name" value="PROTEIN LICC"/>
    <property type="match status" value="1"/>
</dbReference>
<dbReference type="InterPro" id="IPR050065">
    <property type="entry name" value="GlmU-like"/>
</dbReference>
<keyword evidence="1" id="KW-0808">Transferase</keyword>
<evidence type="ECO:0000313" key="4">
    <source>
        <dbReference type="EMBL" id="GIP56274.1"/>
    </source>
</evidence>
<gene>
    <name evidence="4" type="ORF">J15TS10_00880</name>
</gene>
<keyword evidence="2" id="KW-0548">Nucleotidyltransferase</keyword>
<accession>A0ABQ4MK33</accession>
<evidence type="ECO:0000259" key="3">
    <source>
        <dbReference type="Pfam" id="PF00483"/>
    </source>
</evidence>
<dbReference type="Pfam" id="PF00483">
    <property type="entry name" value="NTP_transferase"/>
    <property type="match status" value="1"/>
</dbReference>
<feature type="domain" description="Nucleotidyl transferase" evidence="3">
    <location>
        <begin position="2"/>
        <end position="115"/>
    </location>
</feature>
<proteinExistence type="predicted"/>
<dbReference type="CDD" id="cd02523">
    <property type="entry name" value="PC_cytidylyltransferase"/>
    <property type="match status" value="1"/>
</dbReference>
<reference evidence="4 5" key="1">
    <citation type="submission" date="2021-03" db="EMBL/GenBank/DDBJ databases">
        <title>Antimicrobial resistance genes in bacteria isolated from Japanese honey, and their potential for conferring macrolide and lincosamide resistance in the American foulbrood pathogen Paenibacillus larvae.</title>
        <authorList>
            <person name="Okamoto M."/>
            <person name="Kumagai M."/>
            <person name="Kanamori H."/>
            <person name="Takamatsu D."/>
        </authorList>
    </citation>
    <scope>NUCLEOTIDE SEQUENCE [LARGE SCALE GENOMIC DNA]</scope>
    <source>
        <strain evidence="4 5">J15TS10</strain>
    </source>
</reference>
<dbReference type="SUPFAM" id="SSF53448">
    <property type="entry name" value="Nucleotide-diphospho-sugar transferases"/>
    <property type="match status" value="1"/>
</dbReference>
<evidence type="ECO:0000256" key="1">
    <source>
        <dbReference type="ARBA" id="ARBA00022679"/>
    </source>
</evidence>
<dbReference type="Proteomes" id="UP000681290">
    <property type="component" value="Unassembled WGS sequence"/>
</dbReference>
<evidence type="ECO:0000256" key="2">
    <source>
        <dbReference type="ARBA" id="ARBA00022695"/>
    </source>
</evidence>
<dbReference type="Gene3D" id="3.90.550.10">
    <property type="entry name" value="Spore Coat Polysaccharide Biosynthesis Protein SpsA, Chain A"/>
    <property type="match status" value="1"/>
</dbReference>
<dbReference type="EMBL" id="BOSM01000001">
    <property type="protein sequence ID" value="GIP56274.1"/>
    <property type="molecule type" value="Genomic_DNA"/>
</dbReference>
<sequence>MKVIILAAGMGSRLKPLTNHIPKTMITVGNQTLIENIIQGLVDIQLSEIAIITGYQHEVLETFLKRRFPTVRLQFIYNDQYSVKDNIYSFSLAEEFVGNEEMLCICSDIYCKPQLLLRAVQAPFDILMVDDTKEIPSRAMKVRVNREGYITKISKELSVEESKGEIVGISKISSSNTAFIFERIATYLDMGLVNVWWPYAINDALDQIKLRPWSTDGIGWVNVNTFDDLKEAMNIAND</sequence>